<dbReference type="Proteomes" id="UP001501237">
    <property type="component" value="Unassembled WGS sequence"/>
</dbReference>
<evidence type="ECO:0000313" key="2">
    <source>
        <dbReference type="EMBL" id="GAA3223276.1"/>
    </source>
</evidence>
<proteinExistence type="predicted"/>
<feature type="region of interest" description="Disordered" evidence="1">
    <location>
        <begin position="111"/>
        <end position="133"/>
    </location>
</feature>
<reference evidence="3" key="1">
    <citation type="journal article" date="2019" name="Int. J. Syst. Evol. Microbiol.">
        <title>The Global Catalogue of Microorganisms (GCM) 10K type strain sequencing project: providing services to taxonomists for standard genome sequencing and annotation.</title>
        <authorList>
            <consortium name="The Broad Institute Genomics Platform"/>
            <consortium name="The Broad Institute Genome Sequencing Center for Infectious Disease"/>
            <person name="Wu L."/>
            <person name="Ma J."/>
        </authorList>
    </citation>
    <scope>NUCLEOTIDE SEQUENCE [LARGE SCALE GENOMIC DNA]</scope>
    <source>
        <strain evidence="3">JCM 9377</strain>
    </source>
</reference>
<evidence type="ECO:0008006" key="4">
    <source>
        <dbReference type="Google" id="ProtNLM"/>
    </source>
</evidence>
<gene>
    <name evidence="2" type="ORF">GCM10010468_49690</name>
</gene>
<dbReference type="Gene3D" id="3.30.2220.20">
    <property type="entry name" value="Phage tail assembly chaperone gp13-like"/>
    <property type="match status" value="1"/>
</dbReference>
<comment type="caution">
    <text evidence="2">The sequence shown here is derived from an EMBL/GenBank/DDBJ whole genome shotgun (WGS) entry which is preliminary data.</text>
</comment>
<evidence type="ECO:0000313" key="3">
    <source>
        <dbReference type="Proteomes" id="UP001501237"/>
    </source>
</evidence>
<protein>
    <recommendedName>
        <fullName evidence="4">Tail assembly chaperone</fullName>
    </recommendedName>
</protein>
<organism evidence="2 3">
    <name type="scientific">Actinocorallia longicatena</name>
    <dbReference type="NCBI Taxonomy" id="111803"/>
    <lineage>
        <taxon>Bacteria</taxon>
        <taxon>Bacillati</taxon>
        <taxon>Actinomycetota</taxon>
        <taxon>Actinomycetes</taxon>
        <taxon>Streptosporangiales</taxon>
        <taxon>Thermomonosporaceae</taxon>
        <taxon>Actinocorallia</taxon>
    </lineage>
</organism>
<dbReference type="EMBL" id="BAAAUV010000013">
    <property type="protein sequence ID" value="GAA3223276.1"/>
    <property type="molecule type" value="Genomic_DNA"/>
</dbReference>
<dbReference type="RefSeq" id="WP_344832539.1">
    <property type="nucleotide sequence ID" value="NZ_BAAAUV010000013.1"/>
</dbReference>
<sequence>MLLSKDAILAADDRPYQDVEVPEWGGTVRVIGLSGTDRDAFEAAFVDARAKGGPSAGARLQNFRAKLLVKCIIGEDGERIFADADAKNLGAKSGKVVDRLFDIARSLSGMDDDAVEEGKGGSESDPTDSSTSG</sequence>
<keyword evidence="3" id="KW-1185">Reference proteome</keyword>
<evidence type="ECO:0000256" key="1">
    <source>
        <dbReference type="SAM" id="MobiDB-lite"/>
    </source>
</evidence>
<dbReference type="InterPro" id="IPR038556">
    <property type="entry name" value="TAC_Gp13-like_sf"/>
</dbReference>
<accession>A0ABP6QE25</accession>
<name>A0ABP6QE25_9ACTN</name>